<keyword evidence="1" id="KW-0472">Membrane</keyword>
<dbReference type="EMBL" id="SRLS01000011">
    <property type="protein sequence ID" value="TGE16928.1"/>
    <property type="molecule type" value="Genomic_DNA"/>
</dbReference>
<reference evidence="4 6" key="2">
    <citation type="submission" date="2019-04" db="EMBL/GenBank/DDBJ databases">
        <title>Genomic characterization of Staphylococcus petrasii strains.</title>
        <authorList>
            <person name="Vrbovska V."/>
            <person name="Kovarovic V."/>
            <person name="Maslanova I."/>
            <person name="Indrakova A."/>
            <person name="Petras P."/>
            <person name="Sedo O."/>
            <person name="Svec P."/>
            <person name="Fisarova L."/>
            <person name="Sedlacek I."/>
            <person name="Doskar J."/>
            <person name="Pantucek R."/>
        </authorList>
    </citation>
    <scope>NUCLEOTIDE SEQUENCE [LARGE SCALE GENOMIC DNA]</scope>
    <source>
        <strain evidence="4 6">P5404</strain>
    </source>
</reference>
<dbReference type="Proteomes" id="UP000297598">
    <property type="component" value="Unassembled WGS sequence"/>
</dbReference>
<dbReference type="AlphaFoldDB" id="A0A380FYJ1"/>
<feature type="transmembrane region" description="Helical" evidence="1">
    <location>
        <begin position="6"/>
        <end position="29"/>
    </location>
</feature>
<evidence type="ECO:0000313" key="4">
    <source>
        <dbReference type="EMBL" id="TGE16928.1"/>
    </source>
</evidence>
<evidence type="ECO:0000313" key="5">
    <source>
        <dbReference type="Proteomes" id="UP000254047"/>
    </source>
</evidence>
<keyword evidence="1" id="KW-0812">Transmembrane</keyword>
<gene>
    <name evidence="4" type="ORF">BJR09_08240</name>
    <name evidence="3" type="ORF">NCTC13830_01330</name>
</gene>
<feature type="domain" description="PepSY" evidence="2">
    <location>
        <begin position="64"/>
        <end position="102"/>
    </location>
</feature>
<dbReference type="Pfam" id="PF03413">
    <property type="entry name" value="PepSY"/>
    <property type="match status" value="1"/>
</dbReference>
<sequence length="105" mass="12300">MTRQTIKFITIPVVLTVGVSTAILFYYLFENKKVKQPSKVLDEAKSYFMNIRGSYILHEAYVDNDKYPNRLIYQGGITQDKHNKIIEYIFYADAYTGEILTIEEF</sequence>
<accession>A0A380FYJ1</accession>
<keyword evidence="1" id="KW-1133">Transmembrane helix</keyword>
<proteinExistence type="predicted"/>
<evidence type="ECO:0000256" key="1">
    <source>
        <dbReference type="SAM" id="Phobius"/>
    </source>
</evidence>
<evidence type="ECO:0000313" key="6">
    <source>
        <dbReference type="Proteomes" id="UP000297598"/>
    </source>
</evidence>
<organism evidence="3 5">
    <name type="scientific">Staphylococcus petrasii</name>
    <dbReference type="NCBI Taxonomy" id="1276936"/>
    <lineage>
        <taxon>Bacteria</taxon>
        <taxon>Bacillati</taxon>
        <taxon>Bacillota</taxon>
        <taxon>Bacilli</taxon>
        <taxon>Bacillales</taxon>
        <taxon>Staphylococcaceae</taxon>
        <taxon>Staphylococcus</taxon>
    </lineage>
</organism>
<dbReference type="Proteomes" id="UP000254047">
    <property type="component" value="Unassembled WGS sequence"/>
</dbReference>
<dbReference type="InterPro" id="IPR025711">
    <property type="entry name" value="PepSY"/>
</dbReference>
<evidence type="ECO:0000313" key="3">
    <source>
        <dbReference type="EMBL" id="SUM43944.1"/>
    </source>
</evidence>
<protein>
    <submittedName>
        <fullName evidence="3">Peptidase propeptide and YPEB domain-containing protein</fullName>
    </submittedName>
</protein>
<evidence type="ECO:0000259" key="2">
    <source>
        <dbReference type="Pfam" id="PF03413"/>
    </source>
</evidence>
<keyword evidence="6" id="KW-1185">Reference proteome</keyword>
<dbReference type="EMBL" id="UHDO01000001">
    <property type="protein sequence ID" value="SUM43944.1"/>
    <property type="molecule type" value="Genomic_DNA"/>
</dbReference>
<name>A0A380FYJ1_9STAP</name>
<dbReference type="OrthoDB" id="2989832at2"/>
<reference evidence="3 5" key="1">
    <citation type="submission" date="2018-06" db="EMBL/GenBank/DDBJ databases">
        <authorList>
            <consortium name="Pathogen Informatics"/>
            <person name="Doyle S."/>
        </authorList>
    </citation>
    <scope>NUCLEOTIDE SEQUENCE [LARGE SCALE GENOMIC DNA]</scope>
    <source>
        <strain evidence="3 5">NCTC13830</strain>
    </source>
</reference>